<dbReference type="InterPro" id="IPR050570">
    <property type="entry name" value="Cell_wall_metabolism_enzyme"/>
</dbReference>
<dbReference type="PANTHER" id="PTHR21666">
    <property type="entry name" value="PEPTIDASE-RELATED"/>
    <property type="match status" value="1"/>
</dbReference>
<gene>
    <name evidence="2" type="ORF">TPHV1_80052</name>
</gene>
<name>A0A0B7GX94_TREPH</name>
<organism evidence="2 3">
    <name type="scientific">Treponema phagedenis</name>
    <dbReference type="NCBI Taxonomy" id="162"/>
    <lineage>
        <taxon>Bacteria</taxon>
        <taxon>Pseudomonadati</taxon>
        <taxon>Spirochaetota</taxon>
        <taxon>Spirochaetia</taxon>
        <taxon>Spirochaetales</taxon>
        <taxon>Treponemataceae</taxon>
        <taxon>Treponema</taxon>
    </lineage>
</organism>
<dbReference type="GO" id="GO:0004222">
    <property type="term" value="F:metalloendopeptidase activity"/>
    <property type="evidence" value="ECO:0007669"/>
    <property type="project" value="TreeGrafter"/>
</dbReference>
<evidence type="ECO:0000313" key="2">
    <source>
        <dbReference type="EMBL" id="CEM63299.1"/>
    </source>
</evidence>
<evidence type="ECO:0000259" key="1">
    <source>
        <dbReference type="Pfam" id="PF01551"/>
    </source>
</evidence>
<feature type="domain" description="M23ase beta-sheet core" evidence="1">
    <location>
        <begin position="235"/>
        <end position="330"/>
    </location>
</feature>
<dbReference type="EMBL" id="CDNC01000050">
    <property type="protein sequence ID" value="CEM63299.1"/>
    <property type="molecule type" value="Genomic_DNA"/>
</dbReference>
<dbReference type="Gene3D" id="2.70.70.10">
    <property type="entry name" value="Glucose Permease (Domain IIA)"/>
    <property type="match status" value="1"/>
</dbReference>
<dbReference type="GeneID" id="57754554"/>
<sequence>MARTRGYKRAENNIVRSITAFFKKIGKFIISAVLKFFNAGRKKLTIMVVPHSQKKVINFQTSLFSLIFAAFLFIGIIGSFFWFSHQAVVSSRYLASLKEETKKTQASLDLLRSETDNLLKSAKNFQSTLSSTFTTLGLNTFIQKNKTESDANDLSKLFTIQEQAQGAIRESAELQQMAAYLQDAIQPVQEMGKLLNSQTTLFSDIPSLWPIKGGIGHVSMGFGQNKHPFTGQWYVHKGIDLSTYRYGDPIIATADGQVVTVEYDSGWGNYVIVKHKHGFYTRYAHMQSYNVTRGQHVQQGQVIGYIGATGVATGPHLHYEVHIGSDVVDPRKYLNIKAGMER</sequence>
<dbReference type="CDD" id="cd12797">
    <property type="entry name" value="M23_peptidase"/>
    <property type="match status" value="1"/>
</dbReference>
<dbReference type="AlphaFoldDB" id="A0A0B7GX94"/>
<accession>A0A0B7GX94</accession>
<evidence type="ECO:0000313" key="3">
    <source>
        <dbReference type="Proteomes" id="UP000042527"/>
    </source>
</evidence>
<dbReference type="SUPFAM" id="SSF51261">
    <property type="entry name" value="Duplicated hybrid motif"/>
    <property type="match status" value="1"/>
</dbReference>
<dbReference type="RefSeq" id="WP_002700923.1">
    <property type="nucleotide sequence ID" value="NZ_CDNC01000050.1"/>
</dbReference>
<protein>
    <submittedName>
        <fullName evidence="2">Peptidase, M23 family</fullName>
    </submittedName>
</protein>
<dbReference type="InterPro" id="IPR016047">
    <property type="entry name" value="M23ase_b-sheet_dom"/>
</dbReference>
<reference evidence="3" key="1">
    <citation type="submission" date="2015-01" db="EMBL/GenBank/DDBJ databases">
        <authorList>
            <person name="Manzoor Shahid"/>
            <person name="Zubair Saima"/>
        </authorList>
    </citation>
    <scope>NUCLEOTIDE SEQUENCE [LARGE SCALE GENOMIC DNA]</scope>
    <source>
        <strain evidence="3">V1</strain>
    </source>
</reference>
<dbReference type="InterPro" id="IPR011055">
    <property type="entry name" value="Dup_hybrid_motif"/>
</dbReference>
<dbReference type="Pfam" id="PF01551">
    <property type="entry name" value="Peptidase_M23"/>
    <property type="match status" value="1"/>
</dbReference>
<dbReference type="Proteomes" id="UP000042527">
    <property type="component" value="Unassembled WGS sequence"/>
</dbReference>
<keyword evidence="3" id="KW-1185">Reference proteome</keyword>
<dbReference type="PANTHER" id="PTHR21666:SF270">
    <property type="entry name" value="MUREIN HYDROLASE ACTIVATOR ENVC"/>
    <property type="match status" value="1"/>
</dbReference>
<proteinExistence type="predicted"/>